<feature type="region of interest" description="Disordered" evidence="1">
    <location>
        <begin position="223"/>
        <end position="288"/>
    </location>
</feature>
<feature type="compositionally biased region" description="Pro residues" evidence="1">
    <location>
        <begin position="19"/>
        <end position="45"/>
    </location>
</feature>
<feature type="compositionally biased region" description="Pro residues" evidence="1">
    <location>
        <begin position="52"/>
        <end position="67"/>
    </location>
</feature>
<dbReference type="InterPro" id="IPR002372">
    <property type="entry name" value="PQQ_rpt_dom"/>
</dbReference>
<keyword evidence="2" id="KW-1133">Transmembrane helix</keyword>
<evidence type="ECO:0000256" key="2">
    <source>
        <dbReference type="SAM" id="Phobius"/>
    </source>
</evidence>
<reference evidence="4" key="1">
    <citation type="submission" date="2023-05" db="EMBL/GenBank/DDBJ databases">
        <title>Streptantibioticus silvisoli sp. nov., acidotolerant actinomycetes 1 from pine litter.</title>
        <authorList>
            <person name="Swiecimska M."/>
            <person name="Golinska P."/>
            <person name="Sangal V."/>
            <person name="Wachnowicz B."/>
            <person name="Goodfellow M."/>
        </authorList>
    </citation>
    <scope>NUCLEOTIDE SEQUENCE</scope>
    <source>
        <strain evidence="4">SL13</strain>
    </source>
</reference>
<dbReference type="Pfam" id="PF13360">
    <property type="entry name" value="PQQ_2"/>
    <property type="match status" value="1"/>
</dbReference>
<dbReference type="AlphaFoldDB" id="A0AA90HB52"/>
<comment type="caution">
    <text evidence="4">The sequence shown here is derived from an EMBL/GenBank/DDBJ whole genome shotgun (WGS) entry which is preliminary data.</text>
</comment>
<dbReference type="SUPFAM" id="SSF50998">
    <property type="entry name" value="Quinoprotein alcohol dehydrogenase-like"/>
    <property type="match status" value="1"/>
</dbReference>
<feature type="compositionally biased region" description="Low complexity" evidence="1">
    <location>
        <begin position="101"/>
        <end position="121"/>
    </location>
</feature>
<dbReference type="EMBL" id="JABXJJ020000061">
    <property type="protein sequence ID" value="MDI5974123.1"/>
    <property type="molecule type" value="Genomic_DNA"/>
</dbReference>
<feature type="compositionally biased region" description="Gly residues" evidence="1">
    <location>
        <begin position="238"/>
        <end position="249"/>
    </location>
</feature>
<dbReference type="Gene3D" id="2.40.128.630">
    <property type="match status" value="1"/>
</dbReference>
<keyword evidence="2" id="KW-0472">Membrane</keyword>
<gene>
    <name evidence="4" type="ORF">POF50_033080</name>
</gene>
<sequence>MTRPPQPPPGDHDPDDFPLQPPAPQQPAQQQPPAPQQPAAQPPAPQRVDPRQPAPPQPPAQQPPAGPMPGYGQPQPPQPQSPQPPQAPAQPPVYGYPHQEPAGYGYPQQQPGYGYPQGQQPPAGPPPGWGQGQQPPPGWGQPQQPPPGGQIPYDQQPTHPRGNPGWPQQPYGYGPQGQQPPYAPPQPPAAAGRRRGRVVALVAGAVAVVLLAGGGIWFATRDGGSHPQASGSTSAGASTGGSGSTGSTGSGASAGETGTGTGSGQGGTPTADDGTGHRATGEVRWTVARAKPAKRLAPYPTPGMWFSGSEVVKQTPTGVTGYDVATGHADWTATVPSGSTCDAAQTVADHAVAVQYGTTCQNVMAVDLTTGKVRWHQALPSTDAADAYTFADVDMAVSDTTVALAWDDQSVAFSLTDGHREWASSAGDSCQDSGFAGGVRMVEVYKCGYGVNPPYKVRVIDPQTGKGRWTWNAPANTQVSNVISVDPLVVGITAGDDGVTDVWDVEGGTLHGKISLGAGSEGQTHYGLHCGVTVTPCTDALVAGGTLYLTSHPHPGGTGGQDTDEVAAFDLTTGNPKWLSKSVGQVLDLVAVDGGSLVTYEEPALGGAGSIVKVDRTDGALSTYTKMSSATENTEQDIYLPSLDELSEGWYHGTLFFGLDTIDSGDNLVRYQLAALR</sequence>
<feature type="compositionally biased region" description="Low complexity" evidence="1">
    <location>
        <begin position="168"/>
        <end position="180"/>
    </location>
</feature>
<accession>A0AA90HB52</accession>
<feature type="compositionally biased region" description="Pro residues" evidence="1">
    <location>
        <begin position="122"/>
        <end position="149"/>
    </location>
</feature>
<evidence type="ECO:0000256" key="1">
    <source>
        <dbReference type="SAM" id="MobiDB-lite"/>
    </source>
</evidence>
<feature type="compositionally biased region" description="Pro residues" evidence="1">
    <location>
        <begin position="74"/>
        <end position="91"/>
    </location>
</feature>
<feature type="transmembrane region" description="Helical" evidence="2">
    <location>
        <begin position="198"/>
        <end position="219"/>
    </location>
</feature>
<keyword evidence="2" id="KW-0812">Transmembrane</keyword>
<dbReference type="InterPro" id="IPR015943">
    <property type="entry name" value="WD40/YVTN_repeat-like_dom_sf"/>
</dbReference>
<feature type="region of interest" description="Disordered" evidence="1">
    <location>
        <begin position="1"/>
        <end position="191"/>
    </location>
</feature>
<dbReference type="RefSeq" id="WP_282699160.1">
    <property type="nucleotide sequence ID" value="NZ_JABXJJ020000061.1"/>
</dbReference>
<dbReference type="Gene3D" id="2.130.10.10">
    <property type="entry name" value="YVTN repeat-like/Quinoprotein amine dehydrogenase"/>
    <property type="match status" value="1"/>
</dbReference>
<feature type="domain" description="Pyrrolo-quinoline quinone repeat" evidence="3">
    <location>
        <begin position="278"/>
        <end position="423"/>
    </location>
</feature>
<evidence type="ECO:0000313" key="4">
    <source>
        <dbReference type="EMBL" id="MDI5974123.1"/>
    </source>
</evidence>
<organism evidence="4">
    <name type="scientific">Streptantibioticus silvisoli</name>
    <dbReference type="NCBI Taxonomy" id="2705255"/>
    <lineage>
        <taxon>Bacteria</taxon>
        <taxon>Bacillati</taxon>
        <taxon>Actinomycetota</taxon>
        <taxon>Actinomycetes</taxon>
        <taxon>Kitasatosporales</taxon>
        <taxon>Streptomycetaceae</taxon>
        <taxon>Streptantibioticus</taxon>
    </lineage>
</organism>
<feature type="compositionally biased region" description="Gly residues" evidence="1">
    <location>
        <begin position="257"/>
        <end position="267"/>
    </location>
</feature>
<proteinExistence type="predicted"/>
<name>A0AA90HB52_9ACTN</name>
<protein>
    <submittedName>
        <fullName evidence="4">PQQ-binding-like beta-propeller repeat protein</fullName>
    </submittedName>
</protein>
<dbReference type="InterPro" id="IPR011047">
    <property type="entry name" value="Quinoprotein_ADH-like_sf"/>
</dbReference>
<evidence type="ECO:0000259" key="3">
    <source>
        <dbReference type="Pfam" id="PF13360"/>
    </source>
</evidence>